<evidence type="ECO:0000256" key="1">
    <source>
        <dbReference type="SAM" id="MobiDB-lite"/>
    </source>
</evidence>
<protein>
    <submittedName>
        <fullName evidence="2">Uncharacterized protein</fullName>
    </submittedName>
</protein>
<evidence type="ECO:0000313" key="2">
    <source>
        <dbReference type="EMBL" id="KAK0753146.1"/>
    </source>
</evidence>
<sequence length="75" mass="8073">MTTASIAVWLSGNRNGVCGPIPKALPLRGHEFEPKQPPSKSPFPTGAFRIPPASEPGREPFSSSFSLQLPTTKRN</sequence>
<dbReference type="EMBL" id="JAUKUD010000001">
    <property type="protein sequence ID" value="KAK0753146.1"/>
    <property type="molecule type" value="Genomic_DNA"/>
</dbReference>
<accession>A0AA40F8Q6</accession>
<dbReference type="Proteomes" id="UP001172155">
    <property type="component" value="Unassembled WGS sequence"/>
</dbReference>
<gene>
    <name evidence="2" type="ORF">B0T18DRAFT_396107</name>
</gene>
<keyword evidence="3" id="KW-1185">Reference proteome</keyword>
<feature type="region of interest" description="Disordered" evidence="1">
    <location>
        <begin position="28"/>
        <end position="75"/>
    </location>
</feature>
<comment type="caution">
    <text evidence="2">The sequence shown here is derived from an EMBL/GenBank/DDBJ whole genome shotgun (WGS) entry which is preliminary data.</text>
</comment>
<evidence type="ECO:0000313" key="3">
    <source>
        <dbReference type="Proteomes" id="UP001172155"/>
    </source>
</evidence>
<name>A0AA40F8Q6_9PEZI</name>
<feature type="compositionally biased region" description="Polar residues" evidence="1">
    <location>
        <begin position="61"/>
        <end position="75"/>
    </location>
</feature>
<reference evidence="2" key="1">
    <citation type="submission" date="2023-06" db="EMBL/GenBank/DDBJ databases">
        <title>Genome-scale phylogeny and comparative genomics of the fungal order Sordariales.</title>
        <authorList>
            <consortium name="Lawrence Berkeley National Laboratory"/>
            <person name="Hensen N."/>
            <person name="Bonometti L."/>
            <person name="Westerberg I."/>
            <person name="Brannstrom I.O."/>
            <person name="Guillou S."/>
            <person name="Cros-Aarteil S."/>
            <person name="Calhoun S."/>
            <person name="Haridas S."/>
            <person name="Kuo A."/>
            <person name="Mondo S."/>
            <person name="Pangilinan J."/>
            <person name="Riley R."/>
            <person name="LaButti K."/>
            <person name="Andreopoulos B."/>
            <person name="Lipzen A."/>
            <person name="Chen C."/>
            <person name="Yanf M."/>
            <person name="Daum C."/>
            <person name="Ng V."/>
            <person name="Clum A."/>
            <person name="Steindorff A."/>
            <person name="Ohm R."/>
            <person name="Martin F."/>
            <person name="Silar P."/>
            <person name="Natvig D."/>
            <person name="Lalanne C."/>
            <person name="Gautier V."/>
            <person name="Ament-velasquez S.L."/>
            <person name="Kruys A."/>
            <person name="Hutchinson M.I."/>
            <person name="Powell A.J."/>
            <person name="Barry K."/>
            <person name="Miller A.N."/>
            <person name="Grigoriev I.V."/>
            <person name="Debuchy R."/>
            <person name="Gladieux P."/>
            <person name="Thoren M.H."/>
            <person name="Johannesson H."/>
        </authorList>
    </citation>
    <scope>NUCLEOTIDE SEQUENCE</scope>
    <source>
        <strain evidence="2">SMH3187-1</strain>
    </source>
</reference>
<organism evidence="2 3">
    <name type="scientific">Schizothecium vesticola</name>
    <dbReference type="NCBI Taxonomy" id="314040"/>
    <lineage>
        <taxon>Eukaryota</taxon>
        <taxon>Fungi</taxon>
        <taxon>Dikarya</taxon>
        <taxon>Ascomycota</taxon>
        <taxon>Pezizomycotina</taxon>
        <taxon>Sordariomycetes</taxon>
        <taxon>Sordariomycetidae</taxon>
        <taxon>Sordariales</taxon>
        <taxon>Schizotheciaceae</taxon>
        <taxon>Schizothecium</taxon>
    </lineage>
</organism>
<dbReference type="AlphaFoldDB" id="A0AA40F8Q6"/>
<proteinExistence type="predicted"/>